<proteinExistence type="predicted"/>
<reference evidence="1 2" key="1">
    <citation type="submission" date="2018-06" db="EMBL/GenBank/DDBJ databases">
        <title>Comparative genomics reveals the genomic features of Rhizophagus irregularis, R. cerebriforme, R. diaphanum and Gigaspora rosea, and their symbiotic lifestyle signature.</title>
        <authorList>
            <person name="Morin E."/>
            <person name="San Clemente H."/>
            <person name="Chen E.C.H."/>
            <person name="De La Providencia I."/>
            <person name="Hainaut M."/>
            <person name="Kuo A."/>
            <person name="Kohler A."/>
            <person name="Murat C."/>
            <person name="Tang N."/>
            <person name="Roy S."/>
            <person name="Loubradou J."/>
            <person name="Henrissat B."/>
            <person name="Grigoriev I.V."/>
            <person name="Corradi N."/>
            <person name="Roux C."/>
            <person name="Martin F.M."/>
        </authorList>
    </citation>
    <scope>NUCLEOTIDE SEQUENCE [LARGE SCALE GENOMIC DNA]</scope>
    <source>
        <strain evidence="1 2">DAOM 227022</strain>
    </source>
</reference>
<protein>
    <submittedName>
        <fullName evidence="1">Uncharacterized protein</fullName>
    </submittedName>
</protein>
<comment type="caution">
    <text evidence="1">The sequence shown here is derived from an EMBL/GenBank/DDBJ whole genome shotgun (WGS) entry which is preliminary data.</text>
</comment>
<keyword evidence="2" id="KW-1185">Reference proteome</keyword>
<gene>
    <name evidence="1" type="ORF">C1645_741098</name>
</gene>
<dbReference type="AlphaFoldDB" id="A0A397STS7"/>
<evidence type="ECO:0000313" key="1">
    <source>
        <dbReference type="EMBL" id="RIA86094.1"/>
    </source>
</evidence>
<dbReference type="Proteomes" id="UP000265703">
    <property type="component" value="Unassembled WGS sequence"/>
</dbReference>
<dbReference type="EMBL" id="QKYT01000383">
    <property type="protein sequence ID" value="RIA86094.1"/>
    <property type="molecule type" value="Genomic_DNA"/>
</dbReference>
<organism evidence="1 2">
    <name type="scientific">Glomus cerebriforme</name>
    <dbReference type="NCBI Taxonomy" id="658196"/>
    <lineage>
        <taxon>Eukaryota</taxon>
        <taxon>Fungi</taxon>
        <taxon>Fungi incertae sedis</taxon>
        <taxon>Mucoromycota</taxon>
        <taxon>Glomeromycotina</taxon>
        <taxon>Glomeromycetes</taxon>
        <taxon>Glomerales</taxon>
        <taxon>Glomeraceae</taxon>
        <taxon>Glomus</taxon>
    </lineage>
</organism>
<name>A0A397STS7_9GLOM</name>
<dbReference type="STRING" id="658196.A0A397STS7"/>
<accession>A0A397STS7</accession>
<dbReference type="OrthoDB" id="4851849at2759"/>
<evidence type="ECO:0000313" key="2">
    <source>
        <dbReference type="Proteomes" id="UP000265703"/>
    </source>
</evidence>
<sequence length="121" mass="14229">MPIIVLDYPPRSTDILVKNAIGDKIPTNKAVLYEYSFENCISPHGFNSGYYQWFLKNEHVLDGLRKYEGEKSDKSIADRSIPRIEVDSWIEFGACRIYNWISGFLDFVYRSIFMMNTHYEE</sequence>